<dbReference type="AlphaFoldDB" id="A0A2C6MG56"/>
<name>A0A2C6MG56_9FIRM</name>
<keyword evidence="1" id="KW-0812">Transmembrane</keyword>
<dbReference type="EMBL" id="AWQQ01000030">
    <property type="protein sequence ID" value="PHJ39188.1"/>
    <property type="molecule type" value="Genomic_DNA"/>
</dbReference>
<accession>A0A2C6MG56</accession>
<comment type="caution">
    <text evidence="2">The sequence shown here is derived from an EMBL/GenBank/DDBJ whole genome shotgun (WGS) entry which is preliminary data.</text>
</comment>
<keyword evidence="1" id="KW-1133">Transmembrane helix</keyword>
<sequence length="100" mass="11803">MSFYINKLIDFCFLAQEDTFWQQMQVFLTCLKYAPGLFFHILQRFYRRIISKNKKPLFILVSGLVIPRGNYFVFGHAKTPLAMVALVKFQFPEGIILFLD</sequence>
<protein>
    <submittedName>
        <fullName evidence="2">Uncharacterized protein</fullName>
    </submittedName>
</protein>
<feature type="transmembrane region" description="Helical" evidence="1">
    <location>
        <begin position="26"/>
        <end position="45"/>
    </location>
</feature>
<dbReference type="Proteomes" id="UP000222564">
    <property type="component" value="Unassembled WGS sequence"/>
</dbReference>
<evidence type="ECO:0000313" key="3">
    <source>
        <dbReference type="Proteomes" id="UP000222564"/>
    </source>
</evidence>
<reference evidence="2 3" key="1">
    <citation type="submission" date="2013-09" db="EMBL/GenBank/DDBJ databases">
        <title>Biodegradation of hydrocarbons in the deep terrestrial subsurface : characterization of a microbial consortium composed of two Desulfotomaculum species originating from a deep geological formation.</title>
        <authorList>
            <person name="Aullo T."/>
            <person name="Berlendis S."/>
            <person name="Lascourreges J.-F."/>
            <person name="Dessort D."/>
            <person name="Saint-Laurent S."/>
            <person name="Schraauwers B."/>
            <person name="Mas J."/>
            <person name="Magot M."/>
            <person name="Ranchou-Peyruse A."/>
        </authorList>
    </citation>
    <scope>NUCLEOTIDE SEQUENCE [LARGE SCALE GENOMIC DNA]</scope>
    <source>
        <strain evidence="2 3">Bs107</strain>
    </source>
</reference>
<keyword evidence="3" id="KW-1185">Reference proteome</keyword>
<keyword evidence="1" id="KW-0472">Membrane</keyword>
<evidence type="ECO:0000256" key="1">
    <source>
        <dbReference type="SAM" id="Phobius"/>
    </source>
</evidence>
<gene>
    <name evidence="2" type="ORF">P378_05030</name>
</gene>
<organism evidence="2 3">
    <name type="scientific">Desulforamulus profundi</name>
    <dbReference type="NCBI Taxonomy" id="1383067"/>
    <lineage>
        <taxon>Bacteria</taxon>
        <taxon>Bacillati</taxon>
        <taxon>Bacillota</taxon>
        <taxon>Clostridia</taxon>
        <taxon>Eubacteriales</taxon>
        <taxon>Peptococcaceae</taxon>
        <taxon>Desulforamulus</taxon>
    </lineage>
</organism>
<proteinExistence type="predicted"/>
<evidence type="ECO:0000313" key="2">
    <source>
        <dbReference type="EMBL" id="PHJ39188.1"/>
    </source>
</evidence>